<name>G7H7B6_9ACTN</name>
<keyword evidence="2" id="KW-1133">Transmembrane helix</keyword>
<feature type="transmembrane region" description="Helical" evidence="2">
    <location>
        <begin position="63"/>
        <end position="85"/>
    </location>
</feature>
<proteinExistence type="predicted"/>
<keyword evidence="4" id="KW-1185">Reference proteome</keyword>
<dbReference type="Pfam" id="PF14012">
    <property type="entry name" value="DUF4229"/>
    <property type="match status" value="1"/>
</dbReference>
<feature type="region of interest" description="Disordered" evidence="1">
    <location>
        <begin position="100"/>
        <end position="119"/>
    </location>
</feature>
<keyword evidence="2" id="KW-0472">Membrane</keyword>
<evidence type="ECO:0008006" key="5">
    <source>
        <dbReference type="Google" id="ProtNLM"/>
    </source>
</evidence>
<organism evidence="3 4">
    <name type="scientific">Gordonia araii NBRC 100433</name>
    <dbReference type="NCBI Taxonomy" id="1073574"/>
    <lineage>
        <taxon>Bacteria</taxon>
        <taxon>Bacillati</taxon>
        <taxon>Actinomycetota</taxon>
        <taxon>Actinomycetes</taxon>
        <taxon>Mycobacteriales</taxon>
        <taxon>Gordoniaceae</taxon>
        <taxon>Gordonia</taxon>
    </lineage>
</organism>
<protein>
    <recommendedName>
        <fullName evidence="5">DUF4229 domain-containing protein</fullName>
    </recommendedName>
</protein>
<sequence length="119" mass="12610">MSDVSEEDTTDDRADEGASEAPQAPSGLGGLLGAIAAYVGARLVLVVILAAAIMGIGELAGQTVPLIVAAAFGVLIALPLGLLLFKSLRRNVNTRIEAYEEERSRRRQELQGRLREPGR</sequence>
<feature type="transmembrane region" description="Helical" evidence="2">
    <location>
        <begin position="31"/>
        <end position="57"/>
    </location>
</feature>
<dbReference type="STRING" id="1073574.GOARA_088_00040"/>
<feature type="region of interest" description="Disordered" evidence="1">
    <location>
        <begin position="1"/>
        <end position="27"/>
    </location>
</feature>
<gene>
    <name evidence="3" type="ORF">GOARA_088_00040</name>
</gene>
<evidence type="ECO:0000256" key="2">
    <source>
        <dbReference type="SAM" id="Phobius"/>
    </source>
</evidence>
<accession>G7H7B6</accession>
<evidence type="ECO:0000313" key="3">
    <source>
        <dbReference type="EMBL" id="GAB11741.1"/>
    </source>
</evidence>
<dbReference type="AlphaFoldDB" id="G7H7B6"/>
<feature type="compositionally biased region" description="Acidic residues" evidence="1">
    <location>
        <begin position="1"/>
        <end position="10"/>
    </location>
</feature>
<dbReference type="InterPro" id="IPR025323">
    <property type="entry name" value="DUF4229"/>
</dbReference>
<dbReference type="EMBL" id="BAEE01000088">
    <property type="protein sequence ID" value="GAB11741.1"/>
    <property type="molecule type" value="Genomic_DNA"/>
</dbReference>
<keyword evidence="2" id="KW-0812">Transmembrane</keyword>
<evidence type="ECO:0000313" key="4">
    <source>
        <dbReference type="Proteomes" id="UP000035088"/>
    </source>
</evidence>
<reference evidence="3 4" key="1">
    <citation type="submission" date="2011-11" db="EMBL/GenBank/DDBJ databases">
        <title>Whole genome shotgun sequence of Gordonia araii NBRC 100433.</title>
        <authorList>
            <person name="Yoshida Y."/>
            <person name="Hosoyama A."/>
            <person name="Tsuchikane K."/>
            <person name="Katsumata H."/>
            <person name="Yamazaki S."/>
            <person name="Fujita N."/>
        </authorList>
    </citation>
    <scope>NUCLEOTIDE SEQUENCE [LARGE SCALE GENOMIC DNA]</scope>
    <source>
        <strain evidence="3 4">NBRC 100433</strain>
    </source>
</reference>
<dbReference type="Proteomes" id="UP000035088">
    <property type="component" value="Unassembled WGS sequence"/>
</dbReference>
<evidence type="ECO:0000256" key="1">
    <source>
        <dbReference type="SAM" id="MobiDB-lite"/>
    </source>
</evidence>
<comment type="caution">
    <text evidence="3">The sequence shown here is derived from an EMBL/GenBank/DDBJ whole genome shotgun (WGS) entry which is preliminary data.</text>
</comment>